<dbReference type="InterPro" id="IPR042618">
    <property type="entry name" value="IQCG"/>
</dbReference>
<dbReference type="Proteomes" id="UP000663882">
    <property type="component" value="Unassembled WGS sequence"/>
</dbReference>
<name>A0A813RLC8_9BILA</name>
<dbReference type="GO" id="GO:0044782">
    <property type="term" value="P:cilium organization"/>
    <property type="evidence" value="ECO:0007669"/>
    <property type="project" value="TreeGrafter"/>
</dbReference>
<dbReference type="EMBL" id="CAJOBE010000003">
    <property type="protein sequence ID" value="CAF3533366.1"/>
    <property type="molecule type" value="Genomic_DNA"/>
</dbReference>
<feature type="transmembrane region" description="Helical" evidence="15">
    <location>
        <begin position="379"/>
        <end position="401"/>
    </location>
</feature>
<evidence type="ECO:0000313" key="22">
    <source>
        <dbReference type="EMBL" id="CAF0880532.1"/>
    </source>
</evidence>
<dbReference type="GO" id="GO:0016020">
    <property type="term" value="C:membrane"/>
    <property type="evidence" value="ECO:0007669"/>
    <property type="project" value="UniProtKB-SubCell"/>
</dbReference>
<dbReference type="InterPro" id="IPR000048">
    <property type="entry name" value="IQ_motif_EF-hand-BS"/>
</dbReference>
<proteinExistence type="inferred from homology"/>
<evidence type="ECO:0000256" key="6">
    <source>
        <dbReference type="ARBA" id="ARBA00022692"/>
    </source>
</evidence>
<dbReference type="PANTHER" id="PTHR14871:SF1">
    <property type="entry name" value="DYNEIN REGULATORY COMPLEX PROTEIN 9"/>
    <property type="match status" value="1"/>
</dbReference>
<dbReference type="Pfam" id="PF00001">
    <property type="entry name" value="7tm_1"/>
    <property type="match status" value="1"/>
</dbReference>
<evidence type="ECO:0000256" key="12">
    <source>
        <dbReference type="ARBA" id="ARBA00023273"/>
    </source>
</evidence>
<keyword evidence="8 15" id="KW-1133">Transmembrane helix</keyword>
<keyword evidence="11" id="KW-0206">Cytoskeleton</keyword>
<evidence type="ECO:0000313" key="24">
    <source>
        <dbReference type="EMBL" id="CAF3525715.1"/>
    </source>
</evidence>
<comment type="subcellular location">
    <subcellularLocation>
        <location evidence="2">Cytoplasm</location>
        <location evidence="2">Cytoskeleton</location>
        <location evidence="2">Flagellum axoneme</location>
    </subcellularLocation>
    <subcellularLocation>
        <location evidence="1">Membrane</location>
    </subcellularLocation>
</comment>
<gene>
    <name evidence="25" type="ORF">FNK824_LOCUS94</name>
    <name evidence="24" type="ORF">JBS370_LOCUS103</name>
    <name evidence="21" type="ORF">JXQ802_LOCUS8036</name>
    <name evidence="22" type="ORF">JXQ802_LOCUS8129</name>
    <name evidence="23" type="ORF">OTI717_LOCUS90</name>
    <name evidence="17" type="ORF">PYM288_LOCUS450</name>
    <name evidence="19" type="ORF">RFH988_LOCUS4657</name>
    <name evidence="20" type="ORF">SEV965_LOCUS2698</name>
    <name evidence="18" type="ORF">ZHD862_LOCUS1545</name>
</gene>
<dbReference type="Proteomes" id="UP000663874">
    <property type="component" value="Unassembled WGS sequence"/>
</dbReference>
<feature type="coiled-coil region" evidence="14">
    <location>
        <begin position="294"/>
        <end position="360"/>
    </location>
</feature>
<feature type="transmembrane region" description="Helical" evidence="15">
    <location>
        <begin position="627"/>
        <end position="652"/>
    </location>
</feature>
<protein>
    <recommendedName>
        <fullName evidence="4">Dynein regulatory complex protein 9</fullName>
    </recommendedName>
    <alternativeName>
        <fullName evidence="13">IQ domain-containing protein G</fullName>
    </alternativeName>
</protein>
<dbReference type="Proteomes" id="UP000663864">
    <property type="component" value="Unassembled WGS sequence"/>
</dbReference>
<evidence type="ECO:0000256" key="14">
    <source>
        <dbReference type="SAM" id="Coils"/>
    </source>
</evidence>
<evidence type="ECO:0000256" key="1">
    <source>
        <dbReference type="ARBA" id="ARBA00004370"/>
    </source>
</evidence>
<feature type="transmembrane region" description="Helical" evidence="15">
    <location>
        <begin position="496"/>
        <end position="516"/>
    </location>
</feature>
<evidence type="ECO:0000256" key="7">
    <source>
        <dbReference type="ARBA" id="ARBA00022846"/>
    </source>
</evidence>
<evidence type="ECO:0000256" key="8">
    <source>
        <dbReference type="ARBA" id="ARBA00022989"/>
    </source>
</evidence>
<evidence type="ECO:0000259" key="16">
    <source>
        <dbReference type="PROSITE" id="PS50262"/>
    </source>
</evidence>
<feature type="domain" description="G-protein coupled receptors family 1 profile" evidence="16">
    <location>
        <begin position="391"/>
        <end position="653"/>
    </location>
</feature>
<feature type="transmembrane region" description="Helical" evidence="15">
    <location>
        <begin position="547"/>
        <end position="567"/>
    </location>
</feature>
<dbReference type="EMBL" id="CAJNOL010000141">
    <property type="protein sequence ID" value="CAF0880532.1"/>
    <property type="molecule type" value="Genomic_DNA"/>
</dbReference>
<evidence type="ECO:0000313" key="17">
    <source>
        <dbReference type="EMBL" id="CAF0724522.1"/>
    </source>
</evidence>
<dbReference type="Proteomes" id="UP000663836">
    <property type="component" value="Unassembled WGS sequence"/>
</dbReference>
<dbReference type="Gene3D" id="1.20.1070.10">
    <property type="entry name" value="Rhodopsin 7-helix transmembrane proteins"/>
    <property type="match status" value="1"/>
</dbReference>
<keyword evidence="6 15" id="KW-0812">Transmembrane</keyword>
<dbReference type="EMBL" id="CAJNOH010000002">
    <property type="protein sequence ID" value="CAF0724522.1"/>
    <property type="molecule type" value="Genomic_DNA"/>
</dbReference>
<sequence length="790" mass="92164">MFTLSPGDALDYAAVFEDAAEELHILGKLVPPHYQYTESADEIVRNQIEHVLNAQHKIEDDYDAQISQRSQLHQNKTHDTLQQPNAKESQKLMEELSAELKKTTADLKTGVNKINRMFNQNPLTADNMKKVEQDRIYFEKLLTKSILALNDHKSIEPLKMMVEKEQESKSQFIHVVRSEEESRQRIKELAQSIQNIRQEKITELARRAEVIAYQKDQLQEAKAKAQLEITYEKKKCENHLEQIRERCFIAEQDMRREQEALENRSEDEMKCNSETENFLRVFIKDTGQKTDEWLEKYNQETAALQTQLDKLKAARATDLATYQRIAADFTQYEKVVRDDRAEKERRRRQLEREEQQMTAAVKIQSWWRGMLADCYISRIFYPVTIFLIVIGTILNLFSLYCFLKMNKRNSQNVYLSVLSLGDTINLHINFTLPILRQIGTFDDYFRNSNILCRLTGVFTEFFLIFPTWIIVLLTMERLICISWPLKRRPSYTQIRAKISIIILAIIVILLSIYRLFDLKGIDQVSVFSVVACNGTHKSIDFMRDLNLMIWAIVPECFTLIMSLIIIYQIKLATQKFQPNPSKARQSQYNQATKTVLLISILFLCFHTPTGIMIALDLIYGHNEKTLGIMIILVSRKLTIILYEISLCCKFFIYNQTFRNFKGILHTSIFRFTRRTNSAKLGRPALENSRDCPQHRTIHFGPKKQSITSPGSQTDSLLKSVEEHHNIVKNHTQRTRSTSLSRINREHQTMAVHMNKATESIQVSSTRTPELLRYSKEKRQPLYLTGHQITL</sequence>
<keyword evidence="12" id="KW-0966">Cell projection</keyword>
<dbReference type="SUPFAM" id="SSF81321">
    <property type="entry name" value="Family A G protein-coupled receptor-like"/>
    <property type="match status" value="1"/>
</dbReference>
<evidence type="ECO:0000313" key="18">
    <source>
        <dbReference type="EMBL" id="CAF0784036.1"/>
    </source>
</evidence>
<dbReference type="EMBL" id="CAJNOT010000027">
    <property type="protein sequence ID" value="CAF0784036.1"/>
    <property type="molecule type" value="Genomic_DNA"/>
</dbReference>
<keyword evidence="9" id="KW-0969">Cilium</keyword>
<evidence type="ECO:0000313" key="20">
    <source>
        <dbReference type="EMBL" id="CAF0842869.1"/>
    </source>
</evidence>
<evidence type="ECO:0000313" key="26">
    <source>
        <dbReference type="Proteomes" id="UP000663864"/>
    </source>
</evidence>
<evidence type="ECO:0000256" key="10">
    <source>
        <dbReference type="ARBA" id="ARBA00023136"/>
    </source>
</evidence>
<evidence type="ECO:0000256" key="13">
    <source>
        <dbReference type="ARBA" id="ARBA00032183"/>
    </source>
</evidence>
<dbReference type="Proteomes" id="UP000663870">
    <property type="component" value="Unassembled WGS sequence"/>
</dbReference>
<organism evidence="18 26">
    <name type="scientific">Rotaria sordida</name>
    <dbReference type="NCBI Taxonomy" id="392033"/>
    <lineage>
        <taxon>Eukaryota</taxon>
        <taxon>Metazoa</taxon>
        <taxon>Spiralia</taxon>
        <taxon>Gnathifera</taxon>
        <taxon>Rotifera</taxon>
        <taxon>Eurotatoria</taxon>
        <taxon>Bdelloidea</taxon>
        <taxon>Philodinida</taxon>
        <taxon>Philodinidae</taxon>
        <taxon>Rotaria</taxon>
    </lineage>
</organism>
<evidence type="ECO:0000256" key="11">
    <source>
        <dbReference type="ARBA" id="ARBA00023212"/>
    </source>
</evidence>
<evidence type="ECO:0000256" key="2">
    <source>
        <dbReference type="ARBA" id="ARBA00004611"/>
    </source>
</evidence>
<dbReference type="EMBL" id="CAJNOL010000139">
    <property type="protein sequence ID" value="CAF0878619.1"/>
    <property type="molecule type" value="Genomic_DNA"/>
</dbReference>
<evidence type="ECO:0000256" key="5">
    <source>
        <dbReference type="ARBA" id="ARBA00022490"/>
    </source>
</evidence>
<feature type="transmembrane region" description="Helical" evidence="15">
    <location>
        <begin position="455"/>
        <end position="475"/>
    </location>
</feature>
<dbReference type="GO" id="GO:0005737">
    <property type="term" value="C:cytoplasm"/>
    <property type="evidence" value="ECO:0007669"/>
    <property type="project" value="TreeGrafter"/>
</dbReference>
<dbReference type="InterPro" id="IPR017452">
    <property type="entry name" value="GPCR_Rhodpsn_7TM"/>
</dbReference>
<evidence type="ECO:0000313" key="19">
    <source>
        <dbReference type="EMBL" id="CAF0815480.1"/>
    </source>
</evidence>
<keyword evidence="7" id="KW-0282">Flagellum</keyword>
<dbReference type="EMBL" id="CAJNOO010000123">
    <property type="protein sequence ID" value="CAF0815480.1"/>
    <property type="molecule type" value="Genomic_DNA"/>
</dbReference>
<dbReference type="AlphaFoldDB" id="A0A813RLC8"/>
<evidence type="ECO:0000256" key="4">
    <source>
        <dbReference type="ARBA" id="ARBA00013738"/>
    </source>
</evidence>
<keyword evidence="27" id="KW-1185">Reference proteome</keyword>
<dbReference type="Proteomes" id="UP000663889">
    <property type="component" value="Unassembled WGS sequence"/>
</dbReference>
<dbReference type="PROSITE" id="PS50262">
    <property type="entry name" value="G_PROTEIN_RECEP_F1_2"/>
    <property type="match status" value="1"/>
</dbReference>
<evidence type="ECO:0000313" key="21">
    <source>
        <dbReference type="EMBL" id="CAF0878619.1"/>
    </source>
</evidence>
<evidence type="ECO:0000256" key="15">
    <source>
        <dbReference type="SAM" id="Phobius"/>
    </source>
</evidence>
<feature type="transmembrane region" description="Helical" evidence="15">
    <location>
        <begin position="594"/>
        <end position="615"/>
    </location>
</feature>
<comment type="caution">
    <text evidence="18">The sequence shown here is derived from an EMBL/GenBank/DDBJ whole genome shotgun (WGS) entry which is preliminary data.</text>
</comment>
<dbReference type="GO" id="GO:0031514">
    <property type="term" value="C:motile cilium"/>
    <property type="evidence" value="ECO:0007669"/>
    <property type="project" value="TreeGrafter"/>
</dbReference>
<keyword evidence="10 15" id="KW-0472">Membrane</keyword>
<dbReference type="EMBL" id="CAJNOU010000063">
    <property type="protein sequence ID" value="CAF0842869.1"/>
    <property type="molecule type" value="Genomic_DNA"/>
</dbReference>
<evidence type="ECO:0000256" key="9">
    <source>
        <dbReference type="ARBA" id="ARBA00023069"/>
    </source>
</evidence>
<comment type="similarity">
    <text evidence="3">Belongs to the DRC9 family.</text>
</comment>
<dbReference type="Proteomes" id="UP000663854">
    <property type="component" value="Unassembled WGS sequence"/>
</dbReference>
<feature type="transmembrane region" description="Helical" evidence="15">
    <location>
        <begin position="413"/>
        <end position="435"/>
    </location>
</feature>
<dbReference type="PANTHER" id="PTHR14871">
    <property type="entry name" value="DYNEIN REGULATORY COMPLEX PROTEIN 9"/>
    <property type="match status" value="1"/>
</dbReference>
<dbReference type="InterPro" id="IPR000276">
    <property type="entry name" value="GPCR_Rhodpsn"/>
</dbReference>
<evidence type="ECO:0000256" key="3">
    <source>
        <dbReference type="ARBA" id="ARBA00008222"/>
    </source>
</evidence>
<keyword evidence="5" id="KW-0963">Cytoplasm</keyword>
<accession>A0A813RLC8</accession>
<dbReference type="EMBL" id="CAJOAX010000003">
    <property type="protein sequence ID" value="CAF3473678.1"/>
    <property type="molecule type" value="Genomic_DNA"/>
</dbReference>
<dbReference type="EMBL" id="CAJOBD010000003">
    <property type="protein sequence ID" value="CAF3525715.1"/>
    <property type="molecule type" value="Genomic_DNA"/>
</dbReference>
<dbReference type="Proteomes" id="UP000663823">
    <property type="component" value="Unassembled WGS sequence"/>
</dbReference>
<dbReference type="GO" id="GO:0004930">
    <property type="term" value="F:G protein-coupled receptor activity"/>
    <property type="evidence" value="ECO:0007669"/>
    <property type="project" value="InterPro"/>
</dbReference>
<dbReference type="PROSITE" id="PS50096">
    <property type="entry name" value="IQ"/>
    <property type="match status" value="1"/>
</dbReference>
<evidence type="ECO:0000313" key="27">
    <source>
        <dbReference type="Proteomes" id="UP000663870"/>
    </source>
</evidence>
<dbReference type="OrthoDB" id="9990906at2759"/>
<evidence type="ECO:0000313" key="25">
    <source>
        <dbReference type="EMBL" id="CAF3533366.1"/>
    </source>
</evidence>
<dbReference type="Pfam" id="PF00612">
    <property type="entry name" value="IQ"/>
    <property type="match status" value="1"/>
</dbReference>
<keyword evidence="14" id="KW-0175">Coiled coil</keyword>
<evidence type="ECO:0000313" key="23">
    <source>
        <dbReference type="EMBL" id="CAF3473678.1"/>
    </source>
</evidence>
<feature type="coiled-coil region" evidence="14">
    <location>
        <begin position="179"/>
        <end position="260"/>
    </location>
</feature>
<reference evidence="18" key="1">
    <citation type="submission" date="2021-02" db="EMBL/GenBank/DDBJ databases">
        <authorList>
            <person name="Nowell W R."/>
        </authorList>
    </citation>
    <scope>NUCLEOTIDE SEQUENCE</scope>
</reference>